<dbReference type="Pfam" id="PF06424">
    <property type="entry name" value="PRP1_N"/>
    <property type="match status" value="1"/>
</dbReference>
<sequence>MANTVTHCRPPRVNVKPNDRPVTSGATGFTARSDIEPARDSTDVPETGTGPPSKKPKEDAAKDNEESPNDNNNVEFEGYADSLFAKDPYDKEDEEEDEVYLDCKRTSRRSSRKTSDIVFDFLQVLVN</sequence>
<comment type="caution">
    <text evidence="3">The sequence shown here is derived from an EMBL/GenBank/DDBJ whole genome shotgun (WGS) entry which is preliminary data.</text>
</comment>
<evidence type="ECO:0000313" key="4">
    <source>
        <dbReference type="Proteomes" id="UP001196413"/>
    </source>
</evidence>
<evidence type="ECO:0000256" key="1">
    <source>
        <dbReference type="SAM" id="MobiDB-lite"/>
    </source>
</evidence>
<reference evidence="3" key="1">
    <citation type="submission" date="2021-06" db="EMBL/GenBank/DDBJ databases">
        <title>Parelaphostrongylus tenuis whole genome reference sequence.</title>
        <authorList>
            <person name="Garwood T.J."/>
            <person name="Larsen P.A."/>
            <person name="Fountain-Jones N.M."/>
            <person name="Garbe J.R."/>
            <person name="Macchietto M.G."/>
            <person name="Kania S.A."/>
            <person name="Gerhold R.W."/>
            <person name="Richards J.E."/>
            <person name="Wolf T.M."/>
        </authorList>
    </citation>
    <scope>NUCLEOTIDE SEQUENCE</scope>
    <source>
        <strain evidence="3">MNPRO001-30</strain>
        <tissue evidence="3">Meninges</tissue>
    </source>
</reference>
<dbReference type="EMBL" id="JAHQIW010006893">
    <property type="protein sequence ID" value="KAJ1371032.1"/>
    <property type="molecule type" value="Genomic_DNA"/>
</dbReference>
<name>A0AAD5WI00_PARTN</name>
<dbReference type="GO" id="GO:0000398">
    <property type="term" value="P:mRNA splicing, via spliceosome"/>
    <property type="evidence" value="ECO:0007669"/>
    <property type="project" value="InterPro"/>
</dbReference>
<dbReference type="Proteomes" id="UP001196413">
    <property type="component" value="Unassembled WGS sequence"/>
</dbReference>
<dbReference type="InterPro" id="IPR010491">
    <property type="entry name" value="PRP1_N"/>
</dbReference>
<dbReference type="AlphaFoldDB" id="A0AAD5WI00"/>
<proteinExistence type="predicted"/>
<feature type="compositionally biased region" description="Basic and acidic residues" evidence="1">
    <location>
        <begin position="55"/>
        <end position="65"/>
    </location>
</feature>
<feature type="domain" description="PRP1 splicing factor N-terminal" evidence="2">
    <location>
        <begin position="25"/>
        <end position="113"/>
    </location>
</feature>
<feature type="compositionally biased region" description="Basic and acidic residues" evidence="1">
    <location>
        <begin position="33"/>
        <end position="42"/>
    </location>
</feature>
<evidence type="ECO:0000259" key="2">
    <source>
        <dbReference type="Pfam" id="PF06424"/>
    </source>
</evidence>
<keyword evidence="4" id="KW-1185">Reference proteome</keyword>
<protein>
    <recommendedName>
        <fullName evidence="2">PRP1 splicing factor N-terminal domain-containing protein</fullName>
    </recommendedName>
</protein>
<accession>A0AAD5WI00</accession>
<organism evidence="3 4">
    <name type="scientific">Parelaphostrongylus tenuis</name>
    <name type="common">Meningeal worm</name>
    <dbReference type="NCBI Taxonomy" id="148309"/>
    <lineage>
        <taxon>Eukaryota</taxon>
        <taxon>Metazoa</taxon>
        <taxon>Ecdysozoa</taxon>
        <taxon>Nematoda</taxon>
        <taxon>Chromadorea</taxon>
        <taxon>Rhabditida</taxon>
        <taxon>Rhabditina</taxon>
        <taxon>Rhabditomorpha</taxon>
        <taxon>Strongyloidea</taxon>
        <taxon>Metastrongylidae</taxon>
        <taxon>Parelaphostrongylus</taxon>
    </lineage>
</organism>
<feature type="region of interest" description="Disordered" evidence="1">
    <location>
        <begin position="1"/>
        <end position="98"/>
    </location>
</feature>
<gene>
    <name evidence="3" type="ORF">KIN20_032902</name>
</gene>
<evidence type="ECO:0000313" key="3">
    <source>
        <dbReference type="EMBL" id="KAJ1371032.1"/>
    </source>
</evidence>